<dbReference type="OrthoDB" id="269992at2"/>
<protein>
    <submittedName>
        <fullName evidence="5">Cardiolipin synthase</fullName>
    </submittedName>
</protein>
<dbReference type="Pfam" id="PF14237">
    <property type="entry name" value="GYF_2"/>
    <property type="match status" value="1"/>
</dbReference>
<feature type="coiled-coil region" evidence="1">
    <location>
        <begin position="48"/>
        <end position="75"/>
    </location>
</feature>
<evidence type="ECO:0000256" key="2">
    <source>
        <dbReference type="SAM" id="MobiDB-lite"/>
    </source>
</evidence>
<keyword evidence="3" id="KW-0812">Transmembrane</keyword>
<evidence type="ECO:0000256" key="3">
    <source>
        <dbReference type="SAM" id="Phobius"/>
    </source>
</evidence>
<evidence type="ECO:0000259" key="4">
    <source>
        <dbReference type="Pfam" id="PF14237"/>
    </source>
</evidence>
<dbReference type="RefSeq" id="WP_146661719.1">
    <property type="nucleotide sequence ID" value="NZ_CP019791.1"/>
</dbReference>
<name>A0A1U9NLX1_9BACT</name>
<evidence type="ECO:0000256" key="1">
    <source>
        <dbReference type="SAM" id="Coils"/>
    </source>
</evidence>
<sequence>MFWIFALILGVLTALLAKQKGRSVVGWFLIGFFLGLLGLILILVVSDKKSQEQREEQLKIEHRRLQEQLRQERMKNEQFRKYTQGRLDTHDDALGLDTKTAIRPNENLQHLIEGEQQAPVIPPDPSDRRPVESSAADNGNELGWYYEADGVQVGPVTLGQLRQYFTEGVIKDSTYVWHRSLVEWARADRVSQLAWGDSR</sequence>
<accession>A0A1U9NLX1</accession>
<dbReference type="EMBL" id="CP019791">
    <property type="protein sequence ID" value="AQT68580.1"/>
    <property type="molecule type" value="Genomic_DNA"/>
</dbReference>
<gene>
    <name evidence="5" type="ORF">STSP2_01748</name>
</gene>
<feature type="region of interest" description="Disordered" evidence="2">
    <location>
        <begin position="114"/>
        <end position="136"/>
    </location>
</feature>
<evidence type="ECO:0000313" key="6">
    <source>
        <dbReference type="Proteomes" id="UP000189674"/>
    </source>
</evidence>
<keyword evidence="1" id="KW-0175">Coiled coil</keyword>
<evidence type="ECO:0000313" key="5">
    <source>
        <dbReference type="EMBL" id="AQT68580.1"/>
    </source>
</evidence>
<keyword evidence="6" id="KW-1185">Reference proteome</keyword>
<proteinExistence type="predicted"/>
<reference evidence="6" key="1">
    <citation type="submission" date="2017-02" db="EMBL/GenBank/DDBJ databases">
        <title>Comparative genomics and description of representatives of a novel lineage of planctomycetes thriving in anoxic sediments.</title>
        <authorList>
            <person name="Spring S."/>
            <person name="Bunk B."/>
            <person name="Sproer C."/>
        </authorList>
    </citation>
    <scope>NUCLEOTIDE SEQUENCE [LARGE SCALE GENOMIC DNA]</scope>
    <source>
        <strain evidence="6">ST-NAGAB-D1</strain>
    </source>
</reference>
<feature type="domain" description="GYF" evidence="4">
    <location>
        <begin position="144"/>
        <end position="193"/>
    </location>
</feature>
<organism evidence="5 6">
    <name type="scientific">Anaerohalosphaera lusitana</name>
    <dbReference type="NCBI Taxonomy" id="1936003"/>
    <lineage>
        <taxon>Bacteria</taxon>
        <taxon>Pseudomonadati</taxon>
        <taxon>Planctomycetota</taxon>
        <taxon>Phycisphaerae</taxon>
        <taxon>Sedimentisphaerales</taxon>
        <taxon>Anaerohalosphaeraceae</taxon>
        <taxon>Anaerohalosphaera</taxon>
    </lineage>
</organism>
<keyword evidence="3" id="KW-1133">Transmembrane helix</keyword>
<dbReference type="AlphaFoldDB" id="A0A1U9NLX1"/>
<feature type="transmembrane region" description="Helical" evidence="3">
    <location>
        <begin position="27"/>
        <end position="45"/>
    </location>
</feature>
<dbReference type="KEGG" id="alus:STSP2_01748"/>
<dbReference type="STRING" id="1936003.STSP2_01748"/>
<dbReference type="InterPro" id="IPR025640">
    <property type="entry name" value="GYF_2"/>
</dbReference>
<dbReference type="Proteomes" id="UP000189674">
    <property type="component" value="Chromosome"/>
</dbReference>
<keyword evidence="3" id="KW-0472">Membrane</keyword>